<feature type="transmembrane region" description="Helical" evidence="5">
    <location>
        <begin position="169"/>
        <end position="193"/>
    </location>
</feature>
<protein>
    <submittedName>
        <fullName evidence="7">Rhomboid family intramembrane serine protease</fullName>
    </submittedName>
</protein>
<evidence type="ECO:0000256" key="5">
    <source>
        <dbReference type="SAM" id="Phobius"/>
    </source>
</evidence>
<keyword evidence="4 5" id="KW-0472">Membrane</keyword>
<dbReference type="Gene3D" id="1.20.1540.10">
    <property type="entry name" value="Rhomboid-like"/>
    <property type="match status" value="1"/>
</dbReference>
<evidence type="ECO:0000313" key="7">
    <source>
        <dbReference type="EMBL" id="QJD28540.1"/>
    </source>
</evidence>
<feature type="transmembrane region" description="Helical" evidence="5">
    <location>
        <begin position="213"/>
        <end position="231"/>
    </location>
</feature>
<dbReference type="InterPro" id="IPR050925">
    <property type="entry name" value="Rhomboid_protease_S54"/>
</dbReference>
<keyword evidence="3 5" id="KW-1133">Transmembrane helix</keyword>
<dbReference type="GO" id="GO:0004252">
    <property type="term" value="F:serine-type endopeptidase activity"/>
    <property type="evidence" value="ECO:0007669"/>
    <property type="project" value="InterPro"/>
</dbReference>
<evidence type="ECO:0000256" key="2">
    <source>
        <dbReference type="ARBA" id="ARBA00022692"/>
    </source>
</evidence>
<dbReference type="RefSeq" id="WP_169601196.1">
    <property type="nucleotide sequence ID" value="NZ_CP046565.1"/>
</dbReference>
<keyword evidence="2 5" id="KW-0812">Transmembrane</keyword>
<accession>A0A858Q3Y1</accession>
<evidence type="ECO:0000313" key="8">
    <source>
        <dbReference type="Proteomes" id="UP000503004"/>
    </source>
</evidence>
<evidence type="ECO:0000259" key="6">
    <source>
        <dbReference type="Pfam" id="PF01694"/>
    </source>
</evidence>
<evidence type="ECO:0000256" key="1">
    <source>
        <dbReference type="ARBA" id="ARBA00004141"/>
    </source>
</evidence>
<dbReference type="InterPro" id="IPR035952">
    <property type="entry name" value="Rhomboid-like_sf"/>
</dbReference>
<dbReference type="KEGG" id="metu:GNH96_00200"/>
<evidence type="ECO:0000256" key="3">
    <source>
        <dbReference type="ARBA" id="ARBA00022989"/>
    </source>
</evidence>
<gene>
    <name evidence="7" type="ORF">GNH96_00200</name>
</gene>
<sequence length="253" mass="27444">MFPLRDINPALHRPIALLLILLLNVGAWAIVQGLGQDRPLAQSLCEYALIPGELLKLAPVGTIIPISQSFGCQLDGDAPLWTLVTHMFLHGGWFHIIGNMWFLWVFGDNVEDVMGPIRFIAFYVLCGLAAAAAQIASDPSAAVPMVGASGAIGGVMGAYARLYPRTQIITLIFLGFYWTTVAVPAFAMLGYWFFIQLVSGLPALGGTSGGVAFWAHVGGFLAGLLLVGPMHRRDYLAQRARFVEHRFFDVGPF</sequence>
<feature type="domain" description="Peptidase S54 rhomboid" evidence="6">
    <location>
        <begin position="80"/>
        <end position="231"/>
    </location>
</feature>
<keyword evidence="7" id="KW-0645">Protease</keyword>
<comment type="subcellular location">
    <subcellularLocation>
        <location evidence="1">Membrane</location>
        <topology evidence="1">Multi-pass membrane protein</topology>
    </subcellularLocation>
</comment>
<evidence type="ECO:0000256" key="4">
    <source>
        <dbReference type="ARBA" id="ARBA00023136"/>
    </source>
</evidence>
<reference evidence="8" key="1">
    <citation type="submission" date="2019-12" db="EMBL/GenBank/DDBJ databases">
        <authorList>
            <person name="Awala S.I."/>
            <person name="Rhee S.K."/>
        </authorList>
    </citation>
    <scope>NUCLEOTIDE SEQUENCE [LARGE SCALE GENOMIC DNA]</scope>
    <source>
        <strain evidence="8">IM1</strain>
    </source>
</reference>
<dbReference type="PANTHER" id="PTHR43731:SF26">
    <property type="entry name" value="RHOMBOID-LIKE PROTEIN 10, CHLOROPLASTIC"/>
    <property type="match status" value="1"/>
</dbReference>
<dbReference type="GO" id="GO:0006508">
    <property type="term" value="P:proteolysis"/>
    <property type="evidence" value="ECO:0007669"/>
    <property type="project" value="UniProtKB-KW"/>
</dbReference>
<feature type="transmembrane region" description="Helical" evidence="5">
    <location>
        <begin position="119"/>
        <end position="136"/>
    </location>
</feature>
<dbReference type="GO" id="GO:0016020">
    <property type="term" value="C:membrane"/>
    <property type="evidence" value="ECO:0007669"/>
    <property type="project" value="UniProtKB-SubCell"/>
</dbReference>
<keyword evidence="7" id="KW-0378">Hydrolase</keyword>
<proteinExistence type="predicted"/>
<dbReference type="Proteomes" id="UP000503004">
    <property type="component" value="Chromosome"/>
</dbReference>
<feature type="transmembrane region" description="Helical" evidence="5">
    <location>
        <begin position="142"/>
        <end position="162"/>
    </location>
</feature>
<feature type="transmembrane region" description="Helical" evidence="5">
    <location>
        <begin position="87"/>
        <end position="107"/>
    </location>
</feature>
<dbReference type="EMBL" id="CP046565">
    <property type="protein sequence ID" value="QJD28540.1"/>
    <property type="molecule type" value="Genomic_DNA"/>
</dbReference>
<keyword evidence="8" id="KW-1185">Reference proteome</keyword>
<dbReference type="SUPFAM" id="SSF144091">
    <property type="entry name" value="Rhomboid-like"/>
    <property type="match status" value="1"/>
</dbReference>
<dbReference type="Pfam" id="PF01694">
    <property type="entry name" value="Rhomboid"/>
    <property type="match status" value="1"/>
</dbReference>
<organism evidence="7 8">
    <name type="scientific">Methylococcus geothermalis</name>
    <dbReference type="NCBI Taxonomy" id="2681310"/>
    <lineage>
        <taxon>Bacteria</taxon>
        <taxon>Pseudomonadati</taxon>
        <taxon>Pseudomonadota</taxon>
        <taxon>Gammaproteobacteria</taxon>
        <taxon>Methylococcales</taxon>
        <taxon>Methylococcaceae</taxon>
        <taxon>Methylococcus</taxon>
    </lineage>
</organism>
<dbReference type="AlphaFoldDB" id="A0A858Q3Y1"/>
<name>A0A858Q3Y1_9GAMM</name>
<dbReference type="FunFam" id="1.20.1540.10:FF:000027">
    <property type="entry name" value="Rhomboid family intramembrane serine protease"/>
    <property type="match status" value="1"/>
</dbReference>
<dbReference type="PANTHER" id="PTHR43731">
    <property type="entry name" value="RHOMBOID PROTEASE"/>
    <property type="match status" value="1"/>
</dbReference>
<dbReference type="InterPro" id="IPR022764">
    <property type="entry name" value="Peptidase_S54_rhomboid_dom"/>
</dbReference>